<evidence type="ECO:0000313" key="1">
    <source>
        <dbReference type="EMBL" id="MPM47175.1"/>
    </source>
</evidence>
<protein>
    <submittedName>
        <fullName evidence="1">Uncharacterized protein</fullName>
    </submittedName>
</protein>
<accession>A0A645A1W0</accession>
<comment type="caution">
    <text evidence="1">The sequence shown here is derived from an EMBL/GenBank/DDBJ whole genome shotgun (WGS) entry which is preliminary data.</text>
</comment>
<gene>
    <name evidence="1" type="ORF">SDC9_93883</name>
</gene>
<dbReference type="EMBL" id="VSSQ01011571">
    <property type="protein sequence ID" value="MPM47175.1"/>
    <property type="molecule type" value="Genomic_DNA"/>
</dbReference>
<reference evidence="1" key="1">
    <citation type="submission" date="2019-08" db="EMBL/GenBank/DDBJ databases">
        <authorList>
            <person name="Kucharzyk K."/>
            <person name="Murdoch R.W."/>
            <person name="Higgins S."/>
            <person name="Loffler F."/>
        </authorList>
    </citation>
    <scope>NUCLEOTIDE SEQUENCE</scope>
</reference>
<proteinExistence type="predicted"/>
<organism evidence="1">
    <name type="scientific">bioreactor metagenome</name>
    <dbReference type="NCBI Taxonomy" id="1076179"/>
    <lineage>
        <taxon>unclassified sequences</taxon>
        <taxon>metagenomes</taxon>
        <taxon>ecological metagenomes</taxon>
    </lineage>
</organism>
<sequence>MHKHRINQIVRRENVLTHQIAGKSIAAQTARTIDGKWSGIREMHPEIVLHIGAAVPVS</sequence>
<name>A0A645A1W0_9ZZZZ</name>
<dbReference type="AlphaFoldDB" id="A0A645A1W0"/>